<dbReference type="AlphaFoldDB" id="A0A2I0K4M8"/>
<gene>
    <name evidence="1" type="ORF">CRG98_016162</name>
</gene>
<sequence>MQSIPISSINLPNDTCAASNLIPSIYRMVSPLRVSEFPIKFLGAFIVGRGTIRQPWPAMGMHAHVEAREDGSSLDNRAPSSKQLELRFGFLFCRGKREMGFEFLRRRKASSVLTCGARRHRRLTTENAEPHFLSPAPHLHPVPYPF</sequence>
<keyword evidence="2" id="KW-1185">Reference proteome</keyword>
<organism evidence="1 2">
    <name type="scientific">Punica granatum</name>
    <name type="common">Pomegranate</name>
    <dbReference type="NCBI Taxonomy" id="22663"/>
    <lineage>
        <taxon>Eukaryota</taxon>
        <taxon>Viridiplantae</taxon>
        <taxon>Streptophyta</taxon>
        <taxon>Embryophyta</taxon>
        <taxon>Tracheophyta</taxon>
        <taxon>Spermatophyta</taxon>
        <taxon>Magnoliopsida</taxon>
        <taxon>eudicotyledons</taxon>
        <taxon>Gunneridae</taxon>
        <taxon>Pentapetalae</taxon>
        <taxon>rosids</taxon>
        <taxon>malvids</taxon>
        <taxon>Myrtales</taxon>
        <taxon>Lythraceae</taxon>
        <taxon>Punica</taxon>
    </lineage>
</organism>
<name>A0A2I0K4M8_PUNGR</name>
<proteinExistence type="predicted"/>
<dbReference type="EMBL" id="PGOL01000888">
    <property type="protein sequence ID" value="PKI63495.1"/>
    <property type="molecule type" value="Genomic_DNA"/>
</dbReference>
<reference evidence="1 2" key="1">
    <citation type="submission" date="2017-11" db="EMBL/GenBank/DDBJ databases">
        <title>De-novo sequencing of pomegranate (Punica granatum L.) genome.</title>
        <authorList>
            <person name="Akparov Z."/>
            <person name="Amiraslanov A."/>
            <person name="Hajiyeva S."/>
            <person name="Abbasov M."/>
            <person name="Kaur K."/>
            <person name="Hamwieh A."/>
            <person name="Solovyev V."/>
            <person name="Salamov A."/>
            <person name="Braich B."/>
            <person name="Kosarev P."/>
            <person name="Mahmoud A."/>
            <person name="Hajiyev E."/>
            <person name="Babayeva S."/>
            <person name="Izzatullayeva V."/>
            <person name="Mammadov A."/>
            <person name="Mammadov A."/>
            <person name="Sharifova S."/>
            <person name="Ojaghi J."/>
            <person name="Eynullazada K."/>
            <person name="Bayramov B."/>
            <person name="Abdulazimova A."/>
            <person name="Shahmuradov I."/>
        </authorList>
    </citation>
    <scope>NUCLEOTIDE SEQUENCE [LARGE SCALE GENOMIC DNA]</scope>
    <source>
        <strain evidence="2">cv. AG2017</strain>
        <tissue evidence="1">Leaf</tissue>
    </source>
</reference>
<accession>A0A2I0K4M8</accession>
<dbReference type="Proteomes" id="UP000233551">
    <property type="component" value="Unassembled WGS sequence"/>
</dbReference>
<evidence type="ECO:0000313" key="2">
    <source>
        <dbReference type="Proteomes" id="UP000233551"/>
    </source>
</evidence>
<comment type="caution">
    <text evidence="1">The sequence shown here is derived from an EMBL/GenBank/DDBJ whole genome shotgun (WGS) entry which is preliminary data.</text>
</comment>
<protein>
    <submittedName>
        <fullName evidence="1">Uncharacterized protein</fullName>
    </submittedName>
</protein>
<evidence type="ECO:0000313" key="1">
    <source>
        <dbReference type="EMBL" id="PKI63495.1"/>
    </source>
</evidence>